<reference evidence="1" key="2">
    <citation type="submission" date="2020-05" db="UniProtKB">
        <authorList>
            <consortium name="EnsemblMetazoa"/>
        </authorList>
    </citation>
    <scope>IDENTIFICATION</scope>
    <source>
        <strain evidence="1">IAEA</strain>
    </source>
</reference>
<protein>
    <submittedName>
        <fullName evidence="1">Uncharacterized protein</fullName>
    </submittedName>
</protein>
<dbReference type="VEuPathDB" id="VectorBase:GBRI009227"/>
<sequence>MFEQWAQYRNGFLQSRIDGLSAVRINNLLENEMSKRQEKRDRCDLAHKDNRPCPPKANYFESRSQLAYGFWALPKLMKELGSDNIDEQWRAINSLAEHISNPLHGQRAINAFEIVRRCQNVFIRLYKRYHMTRTREMQDLVAQHMNGGKHILRSESLIGHLYDIVYNRDNMMYTASSILELITRDNDDIYYLQEHYRALNKLTDIYSRDVCAFSYPPSLWRHLARFLELMPQKAMDRGFYMILRKRIQGRLYNYHMYDMKCFGLLLRCPEGLRQFLHCDGVKEIYSILSDKNKILSSYENVVFVLMNGLCGKIILWRCSELIDLPNFIVDLAKDHKNIIMQLWCFQCLRELGEVPCTKRYIRENFYDVIKNIECGSDVNEKERAELLYWLSREVYHTSNLRVHDREKNPCADQSAQLTKLALDDRHEKEIRMETL</sequence>
<dbReference type="SUPFAM" id="SSF48371">
    <property type="entry name" value="ARM repeat"/>
    <property type="match status" value="1"/>
</dbReference>
<accession>A0A1A9W7R0</accession>
<dbReference type="Proteomes" id="UP000091820">
    <property type="component" value="Unassembled WGS sequence"/>
</dbReference>
<name>A0A1A9W7R0_9MUSC</name>
<dbReference type="InterPro" id="IPR016024">
    <property type="entry name" value="ARM-type_fold"/>
</dbReference>
<keyword evidence="2" id="KW-1185">Reference proteome</keyword>
<evidence type="ECO:0000313" key="2">
    <source>
        <dbReference type="Proteomes" id="UP000091820"/>
    </source>
</evidence>
<organism evidence="1 2">
    <name type="scientific">Glossina brevipalpis</name>
    <dbReference type="NCBI Taxonomy" id="37001"/>
    <lineage>
        <taxon>Eukaryota</taxon>
        <taxon>Metazoa</taxon>
        <taxon>Ecdysozoa</taxon>
        <taxon>Arthropoda</taxon>
        <taxon>Hexapoda</taxon>
        <taxon>Insecta</taxon>
        <taxon>Pterygota</taxon>
        <taxon>Neoptera</taxon>
        <taxon>Endopterygota</taxon>
        <taxon>Diptera</taxon>
        <taxon>Brachycera</taxon>
        <taxon>Muscomorpha</taxon>
        <taxon>Hippoboscoidea</taxon>
        <taxon>Glossinidae</taxon>
        <taxon>Glossina</taxon>
    </lineage>
</organism>
<proteinExistence type="predicted"/>
<dbReference type="AlphaFoldDB" id="A0A1A9W7R0"/>
<reference evidence="2" key="1">
    <citation type="submission" date="2014-03" db="EMBL/GenBank/DDBJ databases">
        <authorList>
            <person name="Aksoy S."/>
            <person name="Warren W."/>
            <person name="Wilson R.K."/>
        </authorList>
    </citation>
    <scope>NUCLEOTIDE SEQUENCE [LARGE SCALE GENOMIC DNA]</scope>
    <source>
        <strain evidence="2">IAEA</strain>
    </source>
</reference>
<dbReference type="EnsemblMetazoa" id="GBRI009227-RA">
    <property type="protein sequence ID" value="GBRI009227-PA"/>
    <property type="gene ID" value="GBRI009227"/>
</dbReference>
<evidence type="ECO:0000313" key="1">
    <source>
        <dbReference type="EnsemblMetazoa" id="GBRI009227-PA"/>
    </source>
</evidence>